<evidence type="ECO:0000313" key="5">
    <source>
        <dbReference type="Proteomes" id="UP001628179"/>
    </source>
</evidence>
<feature type="region of interest" description="Disordered" evidence="1">
    <location>
        <begin position="198"/>
        <end position="221"/>
    </location>
</feature>
<reference evidence="4 5" key="1">
    <citation type="submission" date="2024-09" db="EMBL/GenBank/DDBJ databases">
        <title>Itraconazole resistance in Madurella fahalii resulting from another homologue of gene encoding cytochrome P450 14-alpha sterol demethylase (CYP51).</title>
        <authorList>
            <person name="Yoshioka I."/>
            <person name="Fahal A.H."/>
            <person name="Kaneko S."/>
            <person name="Yaguchi T."/>
        </authorList>
    </citation>
    <scope>NUCLEOTIDE SEQUENCE [LARGE SCALE GENOMIC DNA]</scope>
    <source>
        <strain evidence="4 5">IFM 68171</strain>
    </source>
</reference>
<feature type="signal peptide" evidence="3">
    <location>
        <begin position="1"/>
        <end position="20"/>
    </location>
</feature>
<dbReference type="EMBL" id="BAAFSV010000006">
    <property type="protein sequence ID" value="GAB1320056.1"/>
    <property type="molecule type" value="Genomic_DNA"/>
</dbReference>
<dbReference type="Proteomes" id="UP001628179">
    <property type="component" value="Unassembled WGS sequence"/>
</dbReference>
<keyword evidence="2" id="KW-0812">Transmembrane</keyword>
<protein>
    <submittedName>
        <fullName evidence="4">Uncharacterized protein</fullName>
    </submittedName>
</protein>
<feature type="region of interest" description="Disordered" evidence="1">
    <location>
        <begin position="261"/>
        <end position="308"/>
    </location>
</feature>
<feature type="chain" id="PRO_5047044625" evidence="3">
    <location>
        <begin position="21"/>
        <end position="347"/>
    </location>
</feature>
<evidence type="ECO:0000256" key="2">
    <source>
        <dbReference type="SAM" id="Phobius"/>
    </source>
</evidence>
<proteinExistence type="predicted"/>
<dbReference type="GeneID" id="98181008"/>
<evidence type="ECO:0000256" key="3">
    <source>
        <dbReference type="SAM" id="SignalP"/>
    </source>
</evidence>
<evidence type="ECO:0000313" key="4">
    <source>
        <dbReference type="EMBL" id="GAB1320056.1"/>
    </source>
</evidence>
<comment type="caution">
    <text evidence="4">The sequence shown here is derived from an EMBL/GenBank/DDBJ whole genome shotgun (WGS) entry which is preliminary data.</text>
</comment>
<name>A0ABQ0GQN4_9PEZI</name>
<feature type="compositionally biased region" description="Polar residues" evidence="1">
    <location>
        <begin position="198"/>
        <end position="215"/>
    </location>
</feature>
<dbReference type="RefSeq" id="XP_070921786.1">
    <property type="nucleotide sequence ID" value="XM_071065685.1"/>
</dbReference>
<gene>
    <name evidence="4" type="ORF">MFIFM68171_10266</name>
</gene>
<accession>A0ABQ0GQN4</accession>
<sequence length="347" mass="36853">MADRACGLLLWAAVLGIAAAGRRHGLQRGADWTPAQSTGTRTPVGLTKLQVSHRPTQAPSLATRADLRRRDSDPSICGYFSGLAEPLVCDEGFTCTNVGNHRDCCYGGEFCTAVAAFSTECVDWDHEACSTSRPGTSCCALEYGYPFCRTYLWSTSATPGRSFSIYVCEDRPMIGVGTMLAEPPTSLIDRFSTRTRSMHSSATTNSNSSPGSSDTRAGDGSTPAGVVVGGVVGGLAIIGIVVLGIFFMFFRSRGTDARNIEPGAPAPFTKPEEFSTSGSPSSDLNSSQAYDDPANSRIPDDRDQRQPLMAGITQAEGELGKPPPMVPAKARVYTELPAQIYKSELPA</sequence>
<keyword evidence="2" id="KW-0472">Membrane</keyword>
<feature type="compositionally biased region" description="Polar residues" evidence="1">
    <location>
        <begin position="274"/>
        <end position="289"/>
    </location>
</feature>
<keyword evidence="5" id="KW-1185">Reference proteome</keyword>
<feature type="transmembrane region" description="Helical" evidence="2">
    <location>
        <begin position="226"/>
        <end position="250"/>
    </location>
</feature>
<keyword evidence="2" id="KW-1133">Transmembrane helix</keyword>
<organism evidence="4 5">
    <name type="scientific">Madurella fahalii</name>
    <dbReference type="NCBI Taxonomy" id="1157608"/>
    <lineage>
        <taxon>Eukaryota</taxon>
        <taxon>Fungi</taxon>
        <taxon>Dikarya</taxon>
        <taxon>Ascomycota</taxon>
        <taxon>Pezizomycotina</taxon>
        <taxon>Sordariomycetes</taxon>
        <taxon>Sordariomycetidae</taxon>
        <taxon>Sordariales</taxon>
        <taxon>Sordariales incertae sedis</taxon>
        <taxon>Madurella</taxon>
    </lineage>
</organism>
<keyword evidence="3" id="KW-0732">Signal</keyword>
<evidence type="ECO:0000256" key="1">
    <source>
        <dbReference type="SAM" id="MobiDB-lite"/>
    </source>
</evidence>